<gene>
    <name evidence="1" type="ORF">DPEC_G00232200</name>
</gene>
<dbReference type="EMBL" id="CM055747">
    <property type="protein sequence ID" value="KAJ7995968.1"/>
    <property type="molecule type" value="Genomic_DNA"/>
</dbReference>
<comment type="caution">
    <text evidence="1">The sequence shown here is derived from an EMBL/GenBank/DDBJ whole genome shotgun (WGS) entry which is preliminary data.</text>
</comment>
<reference evidence="1" key="1">
    <citation type="submission" date="2021-05" db="EMBL/GenBank/DDBJ databases">
        <authorList>
            <person name="Pan Q."/>
            <person name="Jouanno E."/>
            <person name="Zahm M."/>
            <person name="Klopp C."/>
            <person name="Cabau C."/>
            <person name="Louis A."/>
            <person name="Berthelot C."/>
            <person name="Parey E."/>
            <person name="Roest Crollius H."/>
            <person name="Montfort J."/>
            <person name="Robinson-Rechavi M."/>
            <person name="Bouchez O."/>
            <person name="Lampietro C."/>
            <person name="Lopez Roques C."/>
            <person name="Donnadieu C."/>
            <person name="Postlethwait J."/>
            <person name="Bobe J."/>
            <person name="Dillon D."/>
            <person name="Chandos A."/>
            <person name="von Hippel F."/>
            <person name="Guiguen Y."/>
        </authorList>
    </citation>
    <scope>NUCLEOTIDE SEQUENCE</scope>
    <source>
        <strain evidence="1">YG-Jan2019</strain>
    </source>
</reference>
<evidence type="ECO:0000313" key="2">
    <source>
        <dbReference type="Proteomes" id="UP001157502"/>
    </source>
</evidence>
<organism evidence="1 2">
    <name type="scientific">Dallia pectoralis</name>
    <name type="common">Alaska blackfish</name>
    <dbReference type="NCBI Taxonomy" id="75939"/>
    <lineage>
        <taxon>Eukaryota</taxon>
        <taxon>Metazoa</taxon>
        <taxon>Chordata</taxon>
        <taxon>Craniata</taxon>
        <taxon>Vertebrata</taxon>
        <taxon>Euteleostomi</taxon>
        <taxon>Actinopterygii</taxon>
        <taxon>Neopterygii</taxon>
        <taxon>Teleostei</taxon>
        <taxon>Protacanthopterygii</taxon>
        <taxon>Esociformes</taxon>
        <taxon>Umbridae</taxon>
        <taxon>Dallia</taxon>
    </lineage>
</organism>
<evidence type="ECO:0000313" key="1">
    <source>
        <dbReference type="EMBL" id="KAJ7995968.1"/>
    </source>
</evidence>
<dbReference type="Proteomes" id="UP001157502">
    <property type="component" value="Chromosome 20"/>
</dbReference>
<accession>A0ACC2FX92</accession>
<keyword evidence="2" id="KW-1185">Reference proteome</keyword>
<name>A0ACC2FX92_DALPE</name>
<sequence length="93" mass="10256">MVTRCYRVTAYVSEVTLSLPTIHCFLTALLFQSFIFNMVKSTVTGARGASRQTESLTTWLPGTLLTTALTGAKSIHPVATVIKEQQMHGKPLW</sequence>
<proteinExistence type="predicted"/>
<protein>
    <submittedName>
        <fullName evidence="1">Uncharacterized protein</fullName>
    </submittedName>
</protein>